<sequence length="198" mass="20597">PPQPPPPLPAPAPCSSVPCRRSVAGASRSASGGGCLPFGHERALRQDAELLPGPAVPAGQEAVAPGGPGPRRHEWRRHPRGGRAVHACPDVQASQLLPVPFQYLPAHELALRSEPASGGRGHALARVRGRARGTDARSERGLPAGHQPRRERPRPARGSVRRSRAAGVGHGHVRAALDGRGRGAAEDQQGTARRPAAG</sequence>
<comment type="caution">
    <text evidence="2">The sequence shown here is derived from an EMBL/GenBank/DDBJ whole genome shotgun (WGS) entry which is preliminary data.</text>
</comment>
<organism evidence="2 3">
    <name type="scientific">Prorocentrum cordatum</name>
    <dbReference type="NCBI Taxonomy" id="2364126"/>
    <lineage>
        <taxon>Eukaryota</taxon>
        <taxon>Sar</taxon>
        <taxon>Alveolata</taxon>
        <taxon>Dinophyceae</taxon>
        <taxon>Prorocentrales</taxon>
        <taxon>Prorocentraceae</taxon>
        <taxon>Prorocentrum</taxon>
    </lineage>
</organism>
<feature type="compositionally biased region" description="Basic and acidic residues" evidence="1">
    <location>
        <begin position="175"/>
        <end position="185"/>
    </location>
</feature>
<gene>
    <name evidence="2" type="ORF">PCOR1329_LOCUS77067</name>
</gene>
<dbReference type="Proteomes" id="UP001189429">
    <property type="component" value="Unassembled WGS sequence"/>
</dbReference>
<protein>
    <submittedName>
        <fullName evidence="2">Uncharacterized protein</fullName>
    </submittedName>
</protein>
<evidence type="ECO:0000313" key="2">
    <source>
        <dbReference type="EMBL" id="CAK0899593.1"/>
    </source>
</evidence>
<feature type="region of interest" description="Disordered" evidence="1">
    <location>
        <begin position="52"/>
        <end position="82"/>
    </location>
</feature>
<feature type="non-terminal residue" evidence="2">
    <location>
        <position position="1"/>
    </location>
</feature>
<feature type="region of interest" description="Disordered" evidence="1">
    <location>
        <begin position="1"/>
        <end position="39"/>
    </location>
</feature>
<feature type="region of interest" description="Disordered" evidence="1">
    <location>
        <begin position="114"/>
        <end position="198"/>
    </location>
</feature>
<evidence type="ECO:0000256" key="1">
    <source>
        <dbReference type="SAM" id="MobiDB-lite"/>
    </source>
</evidence>
<feature type="compositionally biased region" description="Pro residues" evidence="1">
    <location>
        <begin position="1"/>
        <end position="12"/>
    </location>
</feature>
<proteinExistence type="predicted"/>
<feature type="compositionally biased region" description="Low complexity" evidence="1">
    <location>
        <begin position="20"/>
        <end position="30"/>
    </location>
</feature>
<evidence type="ECO:0000313" key="3">
    <source>
        <dbReference type="Proteomes" id="UP001189429"/>
    </source>
</evidence>
<feature type="compositionally biased region" description="Basic residues" evidence="1">
    <location>
        <begin position="73"/>
        <end position="82"/>
    </location>
</feature>
<reference evidence="2" key="1">
    <citation type="submission" date="2023-10" db="EMBL/GenBank/DDBJ databases">
        <authorList>
            <person name="Chen Y."/>
            <person name="Shah S."/>
            <person name="Dougan E. K."/>
            <person name="Thang M."/>
            <person name="Chan C."/>
        </authorList>
    </citation>
    <scope>NUCLEOTIDE SEQUENCE [LARGE SCALE GENOMIC DNA]</scope>
</reference>
<feature type="non-terminal residue" evidence="2">
    <location>
        <position position="198"/>
    </location>
</feature>
<name>A0ABN9XM56_9DINO</name>
<dbReference type="EMBL" id="CAUYUJ010020628">
    <property type="protein sequence ID" value="CAK0899593.1"/>
    <property type="molecule type" value="Genomic_DNA"/>
</dbReference>
<accession>A0ABN9XM56</accession>
<keyword evidence="3" id="KW-1185">Reference proteome</keyword>